<protein>
    <recommendedName>
        <fullName evidence="3">DNA replication complex GINS protein SLD5</fullName>
    </recommendedName>
</protein>
<sequence length="265" mass="30318">MSNWGREYENRSGFFNDALDVGQGPANPPRQAGFNLDEDIDVAMQPAGAVAPPRRLVENTEEVEQTPLQTMIRHWMNERHSPDILPAQEALLAGLLDHLRSQTRNIQILRDDPRTSESEHIRIMLVQTEIERVKFLIRSYIRTRLYKIERYARFITTNADIQTRLTASEREHASRHAKITDQHLFLSVLQSLPESQAHLDDTPVFYPSMVTQPDKTRPVFVHALQDCPPVALPDGTRLQMNKGHISLTPYHVVEHLVARGEAELV</sequence>
<evidence type="ECO:0000259" key="6">
    <source>
        <dbReference type="Pfam" id="PF05916"/>
    </source>
</evidence>
<dbReference type="GO" id="GO:0006261">
    <property type="term" value="P:DNA-templated DNA replication"/>
    <property type="evidence" value="ECO:0007669"/>
    <property type="project" value="InterPro"/>
</dbReference>
<comment type="similarity">
    <text evidence="2">Belongs to the GINS4/SLD5 family.</text>
</comment>
<feature type="domain" description="GINS subunit" evidence="6">
    <location>
        <begin position="104"/>
        <end position="183"/>
    </location>
</feature>
<keyword evidence="9" id="KW-1185">Reference proteome</keyword>
<feature type="domain" description="DNA replication complex GINS protein SLD5 C-terminal" evidence="7">
    <location>
        <begin position="213"/>
        <end position="265"/>
    </location>
</feature>
<dbReference type="InterPro" id="IPR036224">
    <property type="entry name" value="GINS_bundle-like_dom_sf"/>
</dbReference>
<evidence type="ECO:0000256" key="1">
    <source>
        <dbReference type="ARBA" id="ARBA00004123"/>
    </source>
</evidence>
<evidence type="ECO:0000256" key="5">
    <source>
        <dbReference type="ARBA" id="ARBA00023242"/>
    </source>
</evidence>
<dbReference type="SUPFAM" id="SSF158573">
    <property type="entry name" value="GINS helical bundle-like"/>
    <property type="match status" value="1"/>
</dbReference>
<evidence type="ECO:0000256" key="4">
    <source>
        <dbReference type="ARBA" id="ARBA00022705"/>
    </source>
</evidence>
<dbReference type="CDD" id="cd21692">
    <property type="entry name" value="GINS_B_Sld5"/>
    <property type="match status" value="1"/>
</dbReference>
<dbReference type="InterPro" id="IPR021151">
    <property type="entry name" value="GINS_A"/>
</dbReference>
<dbReference type="Pfam" id="PF05916">
    <property type="entry name" value="Sld5"/>
    <property type="match status" value="1"/>
</dbReference>
<dbReference type="SUPFAM" id="SSF160059">
    <property type="entry name" value="PriA/YqbF domain"/>
    <property type="match status" value="1"/>
</dbReference>
<dbReference type="OrthoDB" id="338231at2759"/>
<proteinExistence type="inferred from homology"/>
<name>A0A5C3KPA7_COPMA</name>
<evidence type="ECO:0000313" key="8">
    <source>
        <dbReference type="EMBL" id="TFK21703.1"/>
    </source>
</evidence>
<dbReference type="Gene3D" id="1.20.58.1030">
    <property type="match status" value="1"/>
</dbReference>
<accession>A0A5C3KPA7</accession>
<reference evidence="8 9" key="1">
    <citation type="journal article" date="2019" name="Nat. Ecol. Evol.">
        <title>Megaphylogeny resolves global patterns of mushroom evolution.</title>
        <authorList>
            <person name="Varga T."/>
            <person name="Krizsan K."/>
            <person name="Foldi C."/>
            <person name="Dima B."/>
            <person name="Sanchez-Garcia M."/>
            <person name="Sanchez-Ramirez S."/>
            <person name="Szollosi G.J."/>
            <person name="Szarkandi J.G."/>
            <person name="Papp V."/>
            <person name="Albert L."/>
            <person name="Andreopoulos W."/>
            <person name="Angelini C."/>
            <person name="Antonin V."/>
            <person name="Barry K.W."/>
            <person name="Bougher N.L."/>
            <person name="Buchanan P."/>
            <person name="Buyck B."/>
            <person name="Bense V."/>
            <person name="Catcheside P."/>
            <person name="Chovatia M."/>
            <person name="Cooper J."/>
            <person name="Damon W."/>
            <person name="Desjardin D."/>
            <person name="Finy P."/>
            <person name="Geml J."/>
            <person name="Haridas S."/>
            <person name="Hughes K."/>
            <person name="Justo A."/>
            <person name="Karasinski D."/>
            <person name="Kautmanova I."/>
            <person name="Kiss B."/>
            <person name="Kocsube S."/>
            <person name="Kotiranta H."/>
            <person name="LaButti K.M."/>
            <person name="Lechner B.E."/>
            <person name="Liimatainen K."/>
            <person name="Lipzen A."/>
            <person name="Lukacs Z."/>
            <person name="Mihaltcheva S."/>
            <person name="Morgado L.N."/>
            <person name="Niskanen T."/>
            <person name="Noordeloos M.E."/>
            <person name="Ohm R.A."/>
            <person name="Ortiz-Santana B."/>
            <person name="Ovrebo C."/>
            <person name="Racz N."/>
            <person name="Riley R."/>
            <person name="Savchenko A."/>
            <person name="Shiryaev A."/>
            <person name="Soop K."/>
            <person name="Spirin V."/>
            <person name="Szebenyi C."/>
            <person name="Tomsovsky M."/>
            <person name="Tulloss R.E."/>
            <person name="Uehling J."/>
            <person name="Grigoriev I.V."/>
            <person name="Vagvolgyi C."/>
            <person name="Papp T."/>
            <person name="Martin F.M."/>
            <person name="Miettinen O."/>
            <person name="Hibbett D.S."/>
            <person name="Nagy L.G."/>
        </authorList>
    </citation>
    <scope>NUCLEOTIDE SEQUENCE [LARGE SCALE GENOMIC DNA]</scope>
    <source>
        <strain evidence="8 9">CBS 121175</strain>
    </source>
</reference>
<dbReference type="InterPro" id="IPR031633">
    <property type="entry name" value="SLD5_C"/>
</dbReference>
<dbReference type="GO" id="GO:0000727">
    <property type="term" value="P:double-strand break repair via break-induced replication"/>
    <property type="evidence" value="ECO:0007669"/>
    <property type="project" value="TreeGrafter"/>
</dbReference>
<keyword evidence="4" id="KW-0235">DNA replication</keyword>
<dbReference type="InterPro" id="IPR038749">
    <property type="entry name" value="Sld5_GINS_A"/>
</dbReference>
<organism evidence="8 9">
    <name type="scientific">Coprinopsis marcescibilis</name>
    <name type="common">Agaric fungus</name>
    <name type="synonym">Psathyrella marcescibilis</name>
    <dbReference type="NCBI Taxonomy" id="230819"/>
    <lineage>
        <taxon>Eukaryota</taxon>
        <taxon>Fungi</taxon>
        <taxon>Dikarya</taxon>
        <taxon>Basidiomycota</taxon>
        <taxon>Agaricomycotina</taxon>
        <taxon>Agaricomycetes</taxon>
        <taxon>Agaricomycetidae</taxon>
        <taxon>Agaricales</taxon>
        <taxon>Agaricineae</taxon>
        <taxon>Psathyrellaceae</taxon>
        <taxon>Coprinopsis</taxon>
    </lineage>
</organism>
<dbReference type="PANTHER" id="PTHR21206:SF0">
    <property type="entry name" value="DNA REPLICATION COMPLEX GINS PROTEIN SLD5"/>
    <property type="match status" value="1"/>
</dbReference>
<dbReference type="AlphaFoldDB" id="A0A5C3KPA7"/>
<dbReference type="Proteomes" id="UP000307440">
    <property type="component" value="Unassembled WGS sequence"/>
</dbReference>
<keyword evidence="5" id="KW-0539">Nucleus</keyword>
<evidence type="ECO:0000313" key="9">
    <source>
        <dbReference type="Proteomes" id="UP000307440"/>
    </source>
</evidence>
<evidence type="ECO:0000256" key="2">
    <source>
        <dbReference type="ARBA" id="ARBA00008187"/>
    </source>
</evidence>
<evidence type="ECO:0000259" key="7">
    <source>
        <dbReference type="Pfam" id="PF16922"/>
    </source>
</evidence>
<dbReference type="Pfam" id="PF16922">
    <property type="entry name" value="SLD5_C"/>
    <property type="match status" value="1"/>
</dbReference>
<evidence type="ECO:0000256" key="3">
    <source>
        <dbReference type="ARBA" id="ARBA00014804"/>
    </source>
</evidence>
<gene>
    <name evidence="8" type="ORF">FA15DRAFT_672329</name>
</gene>
<dbReference type="EMBL" id="ML210260">
    <property type="protein sequence ID" value="TFK21703.1"/>
    <property type="molecule type" value="Genomic_DNA"/>
</dbReference>
<comment type="subcellular location">
    <subcellularLocation>
        <location evidence="1">Nucleus</location>
    </subcellularLocation>
</comment>
<dbReference type="CDD" id="cd11711">
    <property type="entry name" value="GINS_A_Sld5"/>
    <property type="match status" value="1"/>
</dbReference>
<dbReference type="GO" id="GO:0000811">
    <property type="term" value="C:GINS complex"/>
    <property type="evidence" value="ECO:0007669"/>
    <property type="project" value="TreeGrafter"/>
</dbReference>
<dbReference type="STRING" id="230819.A0A5C3KPA7"/>
<dbReference type="PANTHER" id="PTHR21206">
    <property type="entry name" value="SLD5 PROTEIN"/>
    <property type="match status" value="1"/>
</dbReference>
<dbReference type="InterPro" id="IPR008591">
    <property type="entry name" value="GINS_Sld5"/>
</dbReference>